<evidence type="ECO:0000256" key="5">
    <source>
        <dbReference type="ARBA" id="ARBA00024042"/>
    </source>
</evidence>
<dbReference type="OrthoDB" id="9770452at2"/>
<feature type="binding site" evidence="7">
    <location>
        <position position="248"/>
    </location>
    <ligand>
        <name>FMN</name>
        <dbReference type="ChEBI" id="CHEBI:58210"/>
    </ligand>
</feature>
<dbReference type="Gene3D" id="3.20.20.70">
    <property type="entry name" value="Aldolase class I"/>
    <property type="match status" value="1"/>
</dbReference>
<evidence type="ECO:0000256" key="7">
    <source>
        <dbReference type="PIRSR" id="PIRSR000138-2"/>
    </source>
</evidence>
<dbReference type="AlphaFoldDB" id="A0A2K9LJE0"/>
<evidence type="ECO:0000256" key="1">
    <source>
        <dbReference type="ARBA" id="ARBA00001917"/>
    </source>
</evidence>
<evidence type="ECO:0000256" key="4">
    <source>
        <dbReference type="ARBA" id="ARBA00023002"/>
    </source>
</evidence>
<feature type="binding site" evidence="7">
    <location>
        <begin position="326"/>
        <end position="327"/>
    </location>
    <ligand>
        <name>FMN</name>
        <dbReference type="ChEBI" id="CHEBI:58210"/>
    </ligand>
</feature>
<reference evidence="11" key="1">
    <citation type="submission" date="2017-08" db="EMBL/GenBank/DDBJ databases">
        <title>Direct submision.</title>
        <authorList>
            <person name="Kim S.-J."/>
            <person name="Rhee S.-K."/>
        </authorList>
    </citation>
    <scope>NUCLEOTIDE SEQUENCE [LARGE SCALE GENOMIC DNA]</scope>
    <source>
        <strain evidence="11">GI5</strain>
    </source>
</reference>
<dbReference type="GO" id="GO:0016614">
    <property type="term" value="F:oxidoreductase activity, acting on CH-OH group of donors"/>
    <property type="evidence" value="ECO:0007669"/>
    <property type="project" value="UniProtKB-ARBA"/>
</dbReference>
<keyword evidence="8" id="KW-0812">Transmembrane</keyword>
<dbReference type="FunFam" id="3.20.20.70:FF:000029">
    <property type="entry name" value="L-lactate dehydrogenase"/>
    <property type="match status" value="1"/>
</dbReference>
<feature type="binding site" evidence="7">
    <location>
        <position position="174"/>
    </location>
    <ligand>
        <name>FMN</name>
        <dbReference type="ChEBI" id="CHEBI:58210"/>
    </ligand>
</feature>
<feature type="binding site" evidence="7">
    <location>
        <position position="43"/>
    </location>
    <ligand>
        <name>glyoxylate</name>
        <dbReference type="ChEBI" id="CHEBI:36655"/>
    </ligand>
</feature>
<organism evidence="10 11">
    <name type="scientific">Ketobacter alkanivorans</name>
    <dbReference type="NCBI Taxonomy" id="1917421"/>
    <lineage>
        <taxon>Bacteria</taxon>
        <taxon>Pseudomonadati</taxon>
        <taxon>Pseudomonadota</taxon>
        <taxon>Gammaproteobacteria</taxon>
        <taxon>Pseudomonadales</taxon>
        <taxon>Ketobacteraceae</taxon>
        <taxon>Ketobacter</taxon>
    </lineage>
</organism>
<accession>A0A2K9LJE0</accession>
<dbReference type="KEGG" id="kak:Kalk_08620"/>
<dbReference type="SUPFAM" id="SSF51395">
    <property type="entry name" value="FMN-linked oxidoreductases"/>
    <property type="match status" value="1"/>
</dbReference>
<dbReference type="PIRSF" id="PIRSF000138">
    <property type="entry name" value="Al-hdrx_acd_dh"/>
    <property type="match status" value="1"/>
</dbReference>
<keyword evidence="11" id="KW-1185">Reference proteome</keyword>
<keyword evidence="3 7" id="KW-0288">FMN</keyword>
<feature type="binding site" evidence="7">
    <location>
        <position position="270"/>
    </location>
    <ligand>
        <name>FMN</name>
        <dbReference type="ChEBI" id="CHEBI:58210"/>
    </ligand>
</feature>
<gene>
    <name evidence="10" type="ORF">Kalk_08620</name>
</gene>
<feature type="binding site" evidence="7">
    <location>
        <begin position="96"/>
        <end position="98"/>
    </location>
    <ligand>
        <name>FMN</name>
        <dbReference type="ChEBI" id="CHEBI:58210"/>
    </ligand>
</feature>
<sequence length="386" mass="41705">MQQSELPKCASKPKLTSIPSDITCVADYEALAKDYIDTPVYEYIAGGSGNEQSLRANIEAFQSVQLVNRLLVDCSAGTTATQLLGQSFRHPVLLAPVAYQKLVHPLGELETARAAEALDTCMVTSTLSSCTLEEIAQAHQGNRWFQLYFQVDRAHTLDLVRRAEAAGYSALMVTLDASIQASNRRAKRAGFQFPTAVRPENLQRYQPPQQVTLSTDQSVIFQGAMAEAPGWSDLEWLLANTSLPVLVKGVLHPNDAKQLAAMGVSGVVVSNHGGRALDGVPSAVHVLPQIRAALGKDVTVLADGGVRSGYDVFKLLALGADAVMVGRPLLYGLAVAGALGVAHILRMLRDELEVCMALTGCPTLQEIDRQCLWHSEQETNQHAHRD</sequence>
<evidence type="ECO:0000313" key="11">
    <source>
        <dbReference type="Proteomes" id="UP000235116"/>
    </source>
</evidence>
<feature type="binding site" evidence="7">
    <location>
        <position position="146"/>
    </location>
    <ligand>
        <name>FMN</name>
        <dbReference type="ChEBI" id="CHEBI:58210"/>
    </ligand>
</feature>
<dbReference type="CDD" id="cd02809">
    <property type="entry name" value="alpha_hydroxyacid_oxid_FMN"/>
    <property type="match status" value="1"/>
</dbReference>
<dbReference type="InterPro" id="IPR012133">
    <property type="entry name" value="Alpha-hydoxy_acid_DH_FMN"/>
</dbReference>
<feature type="transmembrane region" description="Helical" evidence="8">
    <location>
        <begin position="329"/>
        <end position="348"/>
    </location>
</feature>
<feature type="binding site" evidence="7">
    <location>
        <position position="125"/>
    </location>
    <ligand>
        <name>FMN</name>
        <dbReference type="ChEBI" id="CHEBI:58210"/>
    </ligand>
</feature>
<keyword evidence="8" id="KW-0472">Membrane</keyword>
<evidence type="ECO:0000313" key="10">
    <source>
        <dbReference type="EMBL" id="AUM12479.1"/>
    </source>
</evidence>
<feature type="binding site" evidence="7">
    <location>
        <position position="275"/>
    </location>
    <ligand>
        <name>glyoxylate</name>
        <dbReference type="ChEBI" id="CHEBI:36655"/>
    </ligand>
</feature>
<dbReference type="InterPro" id="IPR037396">
    <property type="entry name" value="FMN_HAD"/>
</dbReference>
<dbReference type="PANTHER" id="PTHR10578:SF107">
    <property type="entry name" value="2-HYDROXYACID OXIDASE 1"/>
    <property type="match status" value="1"/>
</dbReference>
<comment type="cofactor">
    <cofactor evidence="1">
        <name>FMN</name>
        <dbReference type="ChEBI" id="CHEBI:58210"/>
    </cofactor>
</comment>
<feature type="active site" description="Proton acceptor" evidence="6">
    <location>
        <position position="272"/>
    </location>
</feature>
<protein>
    <submittedName>
        <fullName evidence="10">Alpha-hydroxy-acid oxidizing enzyme</fullName>
    </submittedName>
</protein>
<dbReference type="PROSITE" id="PS51349">
    <property type="entry name" value="FMN_HYDROXY_ACID_DH_2"/>
    <property type="match status" value="1"/>
</dbReference>
<dbReference type="Pfam" id="PF01070">
    <property type="entry name" value="FMN_dh"/>
    <property type="match status" value="1"/>
</dbReference>
<name>A0A2K9LJE0_9GAMM</name>
<feature type="binding site" evidence="7">
    <location>
        <begin position="303"/>
        <end position="307"/>
    </location>
    <ligand>
        <name>FMN</name>
        <dbReference type="ChEBI" id="CHEBI:58210"/>
    </ligand>
</feature>
<dbReference type="GO" id="GO:0010181">
    <property type="term" value="F:FMN binding"/>
    <property type="evidence" value="ECO:0007669"/>
    <property type="project" value="InterPro"/>
</dbReference>
<evidence type="ECO:0000256" key="6">
    <source>
        <dbReference type="PIRSR" id="PIRSR000138-1"/>
    </source>
</evidence>
<dbReference type="EMBL" id="CP022684">
    <property type="protein sequence ID" value="AUM12479.1"/>
    <property type="molecule type" value="Genomic_DNA"/>
</dbReference>
<dbReference type="InterPro" id="IPR000262">
    <property type="entry name" value="FMN-dep_DH"/>
</dbReference>
<keyword evidence="2 7" id="KW-0285">Flavoprotein</keyword>
<proteinExistence type="inferred from homology"/>
<evidence type="ECO:0000256" key="3">
    <source>
        <dbReference type="ARBA" id="ARBA00022643"/>
    </source>
</evidence>
<keyword evidence="4" id="KW-0560">Oxidoreductase</keyword>
<dbReference type="PANTHER" id="PTHR10578">
    <property type="entry name" value="S -2-HYDROXY-ACID OXIDASE-RELATED"/>
    <property type="match status" value="1"/>
</dbReference>
<dbReference type="RefSeq" id="WP_101893846.1">
    <property type="nucleotide sequence ID" value="NZ_CP022684.1"/>
</dbReference>
<dbReference type="Proteomes" id="UP000235116">
    <property type="component" value="Chromosome"/>
</dbReference>
<comment type="similarity">
    <text evidence="5">Belongs to the FMN-dependent alpha-hydroxy acid dehydrogenase family.</text>
</comment>
<feature type="binding site" evidence="7">
    <location>
        <position position="148"/>
    </location>
    <ligand>
        <name>glyoxylate</name>
        <dbReference type="ChEBI" id="CHEBI:36655"/>
    </ligand>
</feature>
<evidence type="ECO:0000259" key="9">
    <source>
        <dbReference type="PROSITE" id="PS51349"/>
    </source>
</evidence>
<dbReference type="InterPro" id="IPR013785">
    <property type="entry name" value="Aldolase_TIM"/>
</dbReference>
<evidence type="ECO:0000256" key="2">
    <source>
        <dbReference type="ARBA" id="ARBA00022630"/>
    </source>
</evidence>
<evidence type="ECO:0000256" key="8">
    <source>
        <dbReference type="SAM" id="Phobius"/>
    </source>
</evidence>
<feature type="domain" description="FMN hydroxy acid dehydrogenase" evidence="9">
    <location>
        <begin position="17"/>
        <end position="377"/>
    </location>
</feature>
<feature type="binding site" evidence="7">
    <location>
        <position position="272"/>
    </location>
    <ligand>
        <name>glyoxylate</name>
        <dbReference type="ChEBI" id="CHEBI:36655"/>
    </ligand>
</feature>
<keyword evidence="8" id="KW-1133">Transmembrane helix</keyword>